<name>A0A3M4M9M4_PSECI</name>
<dbReference type="EMBL" id="RBRE01000008">
    <property type="protein sequence ID" value="RMQ50577.1"/>
    <property type="molecule type" value="Genomic_DNA"/>
</dbReference>
<reference evidence="2 3" key="1">
    <citation type="submission" date="2018-08" db="EMBL/GenBank/DDBJ databases">
        <title>Recombination of ecologically and evolutionarily significant loci maintains genetic cohesion in the Pseudomonas syringae species complex.</title>
        <authorList>
            <person name="Dillon M."/>
            <person name="Thakur S."/>
            <person name="Almeida R.N.D."/>
            <person name="Weir B.S."/>
            <person name="Guttman D.S."/>
        </authorList>
    </citation>
    <scope>NUCLEOTIDE SEQUENCE [LARGE SCALE GENOMIC DNA]</scope>
    <source>
        <strain evidence="2 3">ICMP 3353</strain>
    </source>
</reference>
<dbReference type="PANTHER" id="PTHR36302:SF1">
    <property type="entry name" value="COPPER CHAPERONE PCU(A)C"/>
    <property type="match status" value="1"/>
</dbReference>
<evidence type="ECO:0000256" key="1">
    <source>
        <dbReference type="SAM" id="SignalP"/>
    </source>
</evidence>
<evidence type="ECO:0000313" key="2">
    <source>
        <dbReference type="EMBL" id="RMQ50577.1"/>
    </source>
</evidence>
<dbReference type="Proteomes" id="UP000277236">
    <property type="component" value="Unassembled WGS sequence"/>
</dbReference>
<dbReference type="Pfam" id="PF04314">
    <property type="entry name" value="PCuAC"/>
    <property type="match status" value="1"/>
</dbReference>
<dbReference type="InterPro" id="IPR036182">
    <property type="entry name" value="PCuAC_sf"/>
</dbReference>
<feature type="signal peptide" evidence="1">
    <location>
        <begin position="1"/>
        <end position="32"/>
    </location>
</feature>
<proteinExistence type="predicted"/>
<dbReference type="SUPFAM" id="SSF110087">
    <property type="entry name" value="DR1885-like metal-binding protein"/>
    <property type="match status" value="1"/>
</dbReference>
<dbReference type="AlphaFoldDB" id="A0A3M4M9M4"/>
<sequence length="165" mass="18273">MSHLNELTGETPMFKKFFMLAALLLPACFANAHEYTGGQLLIGHPWSMELPPNAPTVAAYFTIENKGSNADRLLSVKTPIAGQAQLHEHVQADGLMKMRQVPSVDVPAGARVSFAPMAYHVMLLDIKDRSMLASGQRFPMTLHFEKAGDIEVQVVIQKQEPEHKH</sequence>
<dbReference type="Gene3D" id="2.60.40.1890">
    <property type="entry name" value="PCu(A)C copper chaperone"/>
    <property type="match status" value="1"/>
</dbReference>
<gene>
    <name evidence="2" type="ORF">ALQ04_03823</name>
</gene>
<dbReference type="InterPro" id="IPR058248">
    <property type="entry name" value="Lxx211020-like"/>
</dbReference>
<dbReference type="InterPro" id="IPR007410">
    <property type="entry name" value="LpqE-like"/>
</dbReference>
<feature type="chain" id="PRO_5018258315" evidence="1">
    <location>
        <begin position="33"/>
        <end position="165"/>
    </location>
</feature>
<keyword evidence="1" id="KW-0732">Signal</keyword>
<evidence type="ECO:0000313" key="3">
    <source>
        <dbReference type="Proteomes" id="UP000277236"/>
    </source>
</evidence>
<protein>
    <submittedName>
        <fullName evidence="2">Copper-binding protein</fullName>
    </submittedName>
</protein>
<dbReference type="PANTHER" id="PTHR36302">
    <property type="entry name" value="BLR7088 PROTEIN"/>
    <property type="match status" value="1"/>
</dbReference>
<organism evidence="2 3">
    <name type="scientific">Pseudomonas cichorii</name>
    <dbReference type="NCBI Taxonomy" id="36746"/>
    <lineage>
        <taxon>Bacteria</taxon>
        <taxon>Pseudomonadati</taxon>
        <taxon>Pseudomonadota</taxon>
        <taxon>Gammaproteobacteria</taxon>
        <taxon>Pseudomonadales</taxon>
        <taxon>Pseudomonadaceae</taxon>
        <taxon>Pseudomonas</taxon>
    </lineage>
</organism>
<comment type="caution">
    <text evidence="2">The sequence shown here is derived from an EMBL/GenBank/DDBJ whole genome shotgun (WGS) entry which is preliminary data.</text>
</comment>
<accession>A0A3M4M9M4</accession>